<keyword evidence="14" id="KW-1185">Reference proteome</keyword>
<dbReference type="CDD" id="cd00038">
    <property type="entry name" value="CAP_ED"/>
    <property type="match status" value="1"/>
</dbReference>
<evidence type="ECO:0000256" key="8">
    <source>
        <dbReference type="ARBA" id="ARBA00023286"/>
    </source>
</evidence>
<evidence type="ECO:0000256" key="10">
    <source>
        <dbReference type="SAM" id="MobiDB-lite"/>
    </source>
</evidence>
<dbReference type="Gene3D" id="2.60.120.10">
    <property type="entry name" value="Jelly Rolls"/>
    <property type="match status" value="1"/>
</dbReference>
<keyword evidence="8" id="KW-1071">Ligand-gated ion channel</keyword>
<evidence type="ECO:0000259" key="12">
    <source>
        <dbReference type="PROSITE" id="PS50042"/>
    </source>
</evidence>
<feature type="region of interest" description="Disordered" evidence="10">
    <location>
        <begin position="546"/>
        <end position="571"/>
    </location>
</feature>
<evidence type="ECO:0000313" key="14">
    <source>
        <dbReference type="Proteomes" id="UP000585474"/>
    </source>
</evidence>
<evidence type="ECO:0000256" key="9">
    <source>
        <dbReference type="ARBA" id="ARBA00023303"/>
    </source>
</evidence>
<dbReference type="PRINTS" id="PR01463">
    <property type="entry name" value="EAGCHANLFMLY"/>
</dbReference>
<feature type="transmembrane region" description="Helical" evidence="11">
    <location>
        <begin position="73"/>
        <end position="91"/>
    </location>
</feature>
<evidence type="ECO:0000313" key="13">
    <source>
        <dbReference type="EMBL" id="GFZ11398.1"/>
    </source>
</evidence>
<comment type="subcellular location">
    <subcellularLocation>
        <location evidence="1">Endomembrane system</location>
        <topology evidence="1">Multi-pass membrane protein</topology>
    </subcellularLocation>
</comment>
<dbReference type="PANTHER" id="PTHR45651:SF16">
    <property type="entry name" value="PROTEIN CNGC15A"/>
    <property type="match status" value="1"/>
</dbReference>
<keyword evidence="9" id="KW-0407">Ion channel</keyword>
<evidence type="ECO:0000256" key="4">
    <source>
        <dbReference type="ARBA" id="ARBA00022692"/>
    </source>
</evidence>
<gene>
    <name evidence="13" type="ORF">Acr_22g0007960</name>
</gene>
<reference evidence="13 14" key="1">
    <citation type="submission" date="2019-07" db="EMBL/GenBank/DDBJ databases">
        <title>De Novo Assembly of kiwifruit Actinidia rufa.</title>
        <authorList>
            <person name="Sugita-Konishi S."/>
            <person name="Sato K."/>
            <person name="Mori E."/>
            <person name="Abe Y."/>
            <person name="Kisaki G."/>
            <person name="Hamano K."/>
            <person name="Suezawa K."/>
            <person name="Otani M."/>
            <person name="Fukuda T."/>
            <person name="Manabe T."/>
            <person name="Gomi K."/>
            <person name="Tabuchi M."/>
            <person name="Akimitsu K."/>
            <person name="Kataoka I."/>
        </authorList>
    </citation>
    <scope>NUCLEOTIDE SEQUENCE [LARGE SCALE GENOMIC DNA]</scope>
    <source>
        <strain evidence="14">cv. Fuchu</strain>
    </source>
</reference>
<evidence type="ECO:0000256" key="11">
    <source>
        <dbReference type="SAM" id="Phobius"/>
    </source>
</evidence>
<protein>
    <submittedName>
        <fullName evidence="13">Cyclic nucleotide-gated channel 15</fullName>
    </submittedName>
</protein>
<evidence type="ECO:0000256" key="3">
    <source>
        <dbReference type="ARBA" id="ARBA00022448"/>
    </source>
</evidence>
<dbReference type="PANTHER" id="PTHR45651">
    <property type="entry name" value="CYCLIC NUCLEOTIDE-GATED ION CHANNEL 15-RELATED-RELATED"/>
    <property type="match status" value="1"/>
</dbReference>
<comment type="caution">
    <text evidence="13">The sequence shown here is derived from an EMBL/GenBank/DDBJ whole genome shotgun (WGS) entry which is preliminary data.</text>
</comment>
<evidence type="ECO:0000256" key="5">
    <source>
        <dbReference type="ARBA" id="ARBA00022989"/>
    </source>
</evidence>
<dbReference type="AlphaFoldDB" id="A0A7J0GKX8"/>
<comment type="similarity">
    <text evidence="2">Belongs to the cyclic nucleotide-gated cation channel (TC 1.A.1.5) family.</text>
</comment>
<dbReference type="Proteomes" id="UP000585474">
    <property type="component" value="Unassembled WGS sequence"/>
</dbReference>
<dbReference type="InterPro" id="IPR005821">
    <property type="entry name" value="Ion_trans_dom"/>
</dbReference>
<dbReference type="SMART" id="SM00100">
    <property type="entry name" value="cNMP"/>
    <property type="match status" value="1"/>
</dbReference>
<dbReference type="SUPFAM" id="SSF81324">
    <property type="entry name" value="Voltage-gated potassium channels"/>
    <property type="match status" value="1"/>
</dbReference>
<feature type="domain" description="Cyclic nucleotide-binding" evidence="12">
    <location>
        <begin position="341"/>
        <end position="424"/>
    </location>
</feature>
<evidence type="ECO:0000256" key="2">
    <source>
        <dbReference type="ARBA" id="ARBA00010486"/>
    </source>
</evidence>
<dbReference type="Pfam" id="PF00520">
    <property type="entry name" value="Ion_trans"/>
    <property type="match status" value="1"/>
</dbReference>
<sequence>MVQIFVRFRTAYVSPSSRVIGRGELVIDPKKIGSRYIHKNLWVDILAALPIPQVLAWVAFPYMRGADMMNLKIFVRLTVIIQFLLRLYLIFPLSSEIVKATGVVMKTAWAGAAYNLILFMLASHVMGSSWYLLAIERQEECWKEVCSLEQPNCQTSFFDCKRVNYPARASWFESSNVTSLCDLNANFFQFGIYGAALDLEVTQLKFFNKYLYCFWWGLQNLSSLGQNLSASTYPEELIFVTIIAILGLLLFALLIGNMQRYLQSTNMRLEEWRMKRNDKEQWMRHRQLTRELKESVRRYDQYRWVTTHGVDEEAILNSLPLDLRRDIKRHLCLNLVRKVPFFNQMDEHMLDAICERLKPVLCTSGTCLVRESDPVTEMLFIIRGHLDSYTTDGGRTGFFNSSQIGPGDFCGEELLTWALDPRPTIALPSSTRTVKAISEAEAFALVSEDLKFVASKFRVLHSKQMKHTFRCHSHQWRTWAACFIQAVWFRYKRRRQAAEIKAKEGSVDGGEGGLAEAATEKLGTPVPSPRAGWAAYAAILAGNSARGGGQCGSDLDLPSPLQKPKEPDFFI</sequence>
<dbReference type="Gene3D" id="1.10.287.70">
    <property type="match status" value="1"/>
</dbReference>
<dbReference type="OrthoDB" id="421226at2759"/>
<name>A0A7J0GKX8_9ERIC</name>
<proteinExistence type="inferred from homology"/>
<dbReference type="GO" id="GO:0012505">
    <property type="term" value="C:endomembrane system"/>
    <property type="evidence" value="ECO:0007669"/>
    <property type="project" value="UniProtKB-SubCell"/>
</dbReference>
<feature type="transmembrane region" description="Helical" evidence="11">
    <location>
        <begin position="112"/>
        <end position="133"/>
    </location>
</feature>
<dbReference type="PROSITE" id="PS50042">
    <property type="entry name" value="CNMP_BINDING_3"/>
    <property type="match status" value="1"/>
</dbReference>
<dbReference type="EMBL" id="BJWL01000022">
    <property type="protein sequence ID" value="GFZ11398.1"/>
    <property type="molecule type" value="Genomic_DNA"/>
</dbReference>
<keyword evidence="7 11" id="KW-0472">Membrane</keyword>
<dbReference type="InterPro" id="IPR000595">
    <property type="entry name" value="cNMP-bd_dom"/>
</dbReference>
<keyword evidence="3" id="KW-0813">Transport</keyword>
<dbReference type="GO" id="GO:0016020">
    <property type="term" value="C:membrane"/>
    <property type="evidence" value="ECO:0007669"/>
    <property type="project" value="InterPro"/>
</dbReference>
<dbReference type="GO" id="GO:0005249">
    <property type="term" value="F:voltage-gated potassium channel activity"/>
    <property type="evidence" value="ECO:0007669"/>
    <property type="project" value="InterPro"/>
</dbReference>
<dbReference type="InterPro" id="IPR014710">
    <property type="entry name" value="RmlC-like_jellyroll"/>
</dbReference>
<evidence type="ECO:0000256" key="1">
    <source>
        <dbReference type="ARBA" id="ARBA00004127"/>
    </source>
</evidence>
<keyword evidence="4 11" id="KW-0812">Transmembrane</keyword>
<keyword evidence="6" id="KW-0406">Ion transport</keyword>
<organism evidence="13 14">
    <name type="scientific">Actinidia rufa</name>
    <dbReference type="NCBI Taxonomy" id="165716"/>
    <lineage>
        <taxon>Eukaryota</taxon>
        <taxon>Viridiplantae</taxon>
        <taxon>Streptophyta</taxon>
        <taxon>Embryophyta</taxon>
        <taxon>Tracheophyta</taxon>
        <taxon>Spermatophyta</taxon>
        <taxon>Magnoliopsida</taxon>
        <taxon>eudicotyledons</taxon>
        <taxon>Gunneridae</taxon>
        <taxon>Pentapetalae</taxon>
        <taxon>asterids</taxon>
        <taxon>Ericales</taxon>
        <taxon>Actinidiaceae</taxon>
        <taxon>Actinidia</taxon>
    </lineage>
</organism>
<dbReference type="SUPFAM" id="SSF51206">
    <property type="entry name" value="cAMP-binding domain-like"/>
    <property type="match status" value="1"/>
</dbReference>
<evidence type="ECO:0000256" key="6">
    <source>
        <dbReference type="ARBA" id="ARBA00023065"/>
    </source>
</evidence>
<evidence type="ECO:0000256" key="7">
    <source>
        <dbReference type="ARBA" id="ARBA00023136"/>
    </source>
</evidence>
<accession>A0A7J0GKX8</accession>
<keyword evidence="5 11" id="KW-1133">Transmembrane helix</keyword>
<dbReference type="Gene3D" id="1.10.287.630">
    <property type="entry name" value="Helix hairpin bin"/>
    <property type="match status" value="1"/>
</dbReference>
<dbReference type="FunFam" id="2.60.120.10:FF:000024">
    <property type="entry name" value="Cyclic nucleotide-gated ion channel 1"/>
    <property type="match status" value="1"/>
</dbReference>
<feature type="transmembrane region" description="Helical" evidence="11">
    <location>
        <begin position="237"/>
        <end position="258"/>
    </location>
</feature>
<dbReference type="InterPro" id="IPR018490">
    <property type="entry name" value="cNMP-bd_dom_sf"/>
</dbReference>
<dbReference type="InterPro" id="IPR003938">
    <property type="entry name" value="K_chnl_volt-dep_EAG/ELK/ERG"/>
</dbReference>